<feature type="compositionally biased region" description="Polar residues" evidence="7">
    <location>
        <begin position="435"/>
        <end position="446"/>
    </location>
</feature>
<evidence type="ECO:0000313" key="9">
    <source>
        <dbReference type="EMBL" id="KAK5898358.1"/>
    </source>
</evidence>
<organism evidence="9 10">
    <name type="scientific">Champsocephalus gunnari</name>
    <name type="common">Mackerel icefish</name>
    <dbReference type="NCBI Taxonomy" id="52237"/>
    <lineage>
        <taxon>Eukaryota</taxon>
        <taxon>Metazoa</taxon>
        <taxon>Chordata</taxon>
        <taxon>Craniata</taxon>
        <taxon>Vertebrata</taxon>
        <taxon>Euteleostomi</taxon>
        <taxon>Actinopterygii</taxon>
        <taxon>Neopterygii</taxon>
        <taxon>Teleostei</taxon>
        <taxon>Neoteleostei</taxon>
        <taxon>Acanthomorphata</taxon>
        <taxon>Eupercaria</taxon>
        <taxon>Perciformes</taxon>
        <taxon>Notothenioidei</taxon>
        <taxon>Channichthyidae</taxon>
        <taxon>Champsocephalus</taxon>
    </lineage>
</organism>
<feature type="region of interest" description="Disordered" evidence="7">
    <location>
        <begin position="1019"/>
        <end position="1041"/>
    </location>
</feature>
<dbReference type="SUPFAM" id="SSF49879">
    <property type="entry name" value="SMAD/FHA domain"/>
    <property type="match status" value="1"/>
</dbReference>
<proteinExistence type="predicted"/>
<feature type="compositionally biased region" description="Polar residues" evidence="7">
    <location>
        <begin position="401"/>
        <end position="417"/>
    </location>
</feature>
<keyword evidence="2" id="KW-0597">Phosphoprotein</keyword>
<feature type="compositionally biased region" description="Polar residues" evidence="7">
    <location>
        <begin position="309"/>
        <end position="334"/>
    </location>
</feature>
<feature type="compositionally biased region" description="Polar residues" evidence="7">
    <location>
        <begin position="365"/>
        <end position="374"/>
    </location>
</feature>
<dbReference type="FunFam" id="2.30.29.30:FF:000006">
    <property type="entry name" value="Pleckstrin homology like domain family B member 1"/>
    <property type="match status" value="1"/>
</dbReference>
<evidence type="ECO:0000256" key="2">
    <source>
        <dbReference type="ARBA" id="ARBA00022553"/>
    </source>
</evidence>
<dbReference type="Gene3D" id="2.60.200.20">
    <property type="match status" value="1"/>
</dbReference>
<keyword evidence="10" id="KW-1185">Reference proteome</keyword>
<evidence type="ECO:0000256" key="5">
    <source>
        <dbReference type="ARBA" id="ARBA00077655"/>
    </source>
</evidence>
<dbReference type="InterPro" id="IPR011993">
    <property type="entry name" value="PH-like_dom_sf"/>
</dbReference>
<dbReference type="GO" id="GO:0045180">
    <property type="term" value="C:basal cortex"/>
    <property type="evidence" value="ECO:0007669"/>
    <property type="project" value="TreeGrafter"/>
</dbReference>
<feature type="region of interest" description="Disordered" evidence="7">
    <location>
        <begin position="582"/>
        <end position="625"/>
    </location>
</feature>
<accession>A0AAN8H127</accession>
<dbReference type="EMBL" id="JAURVH010001533">
    <property type="protein sequence ID" value="KAK5898358.1"/>
    <property type="molecule type" value="Genomic_DNA"/>
</dbReference>
<comment type="caution">
    <text evidence="9">The sequence shown here is derived from an EMBL/GenBank/DDBJ whole genome shotgun (WGS) entry which is preliminary data.</text>
</comment>
<dbReference type="InterPro" id="IPR001849">
    <property type="entry name" value="PH_domain"/>
</dbReference>
<feature type="compositionally biased region" description="Low complexity" evidence="7">
    <location>
        <begin position="233"/>
        <end position="250"/>
    </location>
</feature>
<feature type="compositionally biased region" description="Polar residues" evidence="7">
    <location>
        <begin position="686"/>
        <end position="698"/>
    </location>
</feature>
<feature type="compositionally biased region" description="Low complexity" evidence="7">
    <location>
        <begin position="282"/>
        <end position="291"/>
    </location>
</feature>
<keyword evidence="3 6" id="KW-0175">Coiled coil</keyword>
<dbReference type="SMART" id="SM00233">
    <property type="entry name" value="PH"/>
    <property type="match status" value="1"/>
</dbReference>
<evidence type="ECO:0000313" key="10">
    <source>
        <dbReference type="Proteomes" id="UP001331515"/>
    </source>
</evidence>
<dbReference type="SUPFAM" id="SSF50729">
    <property type="entry name" value="PH domain-like"/>
    <property type="match status" value="1"/>
</dbReference>
<feature type="compositionally biased region" description="Low complexity" evidence="7">
    <location>
        <begin position="447"/>
        <end position="494"/>
    </location>
</feature>
<feature type="compositionally biased region" description="Low complexity" evidence="7">
    <location>
        <begin position="515"/>
        <end position="529"/>
    </location>
</feature>
<feature type="domain" description="PH" evidence="8">
    <location>
        <begin position="1260"/>
        <end position="1363"/>
    </location>
</feature>
<dbReference type="CDD" id="cd14673">
    <property type="entry name" value="PH_PHLDB1_2"/>
    <property type="match status" value="1"/>
</dbReference>
<evidence type="ECO:0000259" key="8">
    <source>
        <dbReference type="PROSITE" id="PS50003"/>
    </source>
</evidence>
<protein>
    <recommendedName>
        <fullName evidence="4">Pleckstrin homology-like domain family B member 1</fullName>
    </recommendedName>
    <alternativeName>
        <fullName evidence="5">Protein LL5-alpha</fullName>
    </alternativeName>
</protein>
<evidence type="ECO:0000256" key="3">
    <source>
        <dbReference type="ARBA" id="ARBA00023054"/>
    </source>
</evidence>
<feature type="compositionally biased region" description="Polar residues" evidence="7">
    <location>
        <begin position="499"/>
        <end position="508"/>
    </location>
</feature>
<dbReference type="Pfam" id="PF00498">
    <property type="entry name" value="FHA"/>
    <property type="match status" value="1"/>
</dbReference>
<dbReference type="InterPro" id="IPR037810">
    <property type="entry name" value="PHLDB1/2/3_PH"/>
</dbReference>
<sequence length="1370" mass="152519">MTEVASHASIMDCEMMFQPESDQMSPVEPKSPSLDLIDTGKGLKVQTASPHLVSLGSGRLSVAITLLPLKEGVTRIGREDAPIPQDITIQGAGIEAEHCLIFNEGGVVTLDPCGNRCSLDGVQVTVPTPLTQGYSLCLGKSYFFRFNHPEEATRMKSMLPQKSPVSALAYNTDYLKFSSDYSHSVVGGTGSSRGMRSASELRDLMDTLQRKKIALENSLRANGNANPSYFSVTQSPPTTPITSPTTSSSSYQEQARRFYGSERSTMSLKSPPPLSPGRRSDPSSSLSSRSSVNRNQDNYGSSDSRRLHNTGSSSSLSTWNGGGSTTSVDASNNYLLSLPPPSSRTPSGGGAASMPSSPRLGRRSYGTQEPVPSSRTRKYSTGSLNGLTGGGHSRSLPRLCPTQSPRDNNNGVLTLSTLPPRRSDGAGGYKVNKDYYNNNHNASPDLNHNSSQHSSNRNQIRNATQGESVVSISLSSPKILPPTTSSISATTAPPDVTLPSKTGGSSSPRVAKKVSLTSTSSVGSISPTTSNPPEQERLASNGVSSERERLTAAPGLGFGERMSSFGKAGLEPWMGLGERRQSFGKAGVTPPGGFRERRGSISSLSGKEELTDYHQHQKEERLREQEVERLERQRLETILSLCSELGRSERDEGGPTPTSAVTDLQKINQELEKLQLNDEDDDDTPSVFSDSSAVNGTGNEHMASHGSENGFYDDDLPVRRRRSSGQRDARAESPAVSLRSFAASPSPRAQRNNEALDDAARRRGQAIRASEEEVRRVEEERIQVLNNMEELVQKIKELDNQIEESAQEVELERALVEAEQESEVAALQQERDALEALRNKMTDLESKSQQEKEKACEVLQAERGRVERLAQIVCEQRSQLDSCPEATKEPLQEQLARDCEVLDAESKRFEDLEFQQLEKESRQDEEKETHTQHLLREIADFQRSSVSRKERLLTLKKQAVQITQQAQREKESFLKERSTLEAMLQREKENLSMLERKYAELTGGRGFTLREHFRLLEERKRSERGGGSHLSDTLPRKKTTPMMTPQFTCATLGRSYPTKSHHPLVQSTSCGSILPRFLSLSNKEAESRHLHKAQSGSRAAFQTNVYLDAFGYSDTQAFDTMSVDSSDSIETSISACSPDNVSSASTSNMAKLEEMERLLREAQAEKHRLIENKEQEMEVRMQALDEERKRREDLEKRLQEETSRRQKLIDREVKLREKQRAQARPLTRYLPVRKDDFDLRAHIESAGHSPDTCFHLSISEKTCRGYLIKMGGKIKTWKKRWFVFDRNRRTLSYYSDKHEAKLKGVIYFQAIEEVYYDHLKNAHKSPNPSLTFSVKTHDRVYYMVAPSPEAMRIWMDVIVTGAEGYTQFMV</sequence>
<name>A0AAN8H127_CHAGU</name>
<dbReference type="PANTHER" id="PTHR12156:SF21">
    <property type="entry name" value="PLECKSTRIN HOMOLOGY-LIKE DOMAIN FAMILY B MEMBER 2"/>
    <property type="match status" value="1"/>
</dbReference>
<reference evidence="9 10" key="1">
    <citation type="journal article" date="2023" name="Mol. Biol. Evol.">
        <title>Genomics of Secondarily Temperate Adaptation in the Only Non-Antarctic Icefish.</title>
        <authorList>
            <person name="Rivera-Colon A.G."/>
            <person name="Rayamajhi N."/>
            <person name="Minhas B.F."/>
            <person name="Madrigal G."/>
            <person name="Bilyk K.T."/>
            <person name="Yoon V."/>
            <person name="Hune M."/>
            <person name="Gregory S."/>
            <person name="Cheng C.H.C."/>
            <person name="Catchen J.M."/>
        </authorList>
    </citation>
    <scope>NUCLEOTIDE SEQUENCE [LARGE SCALE GENOMIC DNA]</scope>
    <source>
        <tissue evidence="9">White muscle</tissue>
    </source>
</reference>
<dbReference type="PANTHER" id="PTHR12156">
    <property type="entry name" value="PLECKSTRIN HOMOLOGY-LIKE DOMAIN, FAMILY B, MEMBER 3"/>
    <property type="match status" value="1"/>
</dbReference>
<feature type="coiled-coil region" evidence="6">
    <location>
        <begin position="1145"/>
        <end position="1218"/>
    </location>
</feature>
<dbReference type="InterPro" id="IPR052212">
    <property type="entry name" value="PH-like_domain"/>
</dbReference>
<dbReference type="InterPro" id="IPR000253">
    <property type="entry name" value="FHA_dom"/>
</dbReference>
<dbReference type="Gene3D" id="2.30.29.30">
    <property type="entry name" value="Pleckstrin-homology domain (PH domain)/Phosphotyrosine-binding domain (PTB)"/>
    <property type="match status" value="1"/>
</dbReference>
<dbReference type="Pfam" id="PF00169">
    <property type="entry name" value="PH"/>
    <property type="match status" value="1"/>
</dbReference>
<feature type="region of interest" description="Disordered" evidence="7">
    <location>
        <begin position="218"/>
        <end position="558"/>
    </location>
</feature>
<evidence type="ECO:0000256" key="6">
    <source>
        <dbReference type="SAM" id="Coils"/>
    </source>
</evidence>
<feature type="coiled-coil region" evidence="6">
    <location>
        <begin position="970"/>
        <end position="1004"/>
    </location>
</feature>
<keyword evidence="1" id="KW-0488">Methylation</keyword>
<dbReference type="Proteomes" id="UP001331515">
    <property type="component" value="Unassembled WGS sequence"/>
</dbReference>
<feature type="compositionally biased region" description="Polar residues" evidence="7">
    <location>
        <begin position="292"/>
        <end position="302"/>
    </location>
</feature>
<evidence type="ECO:0000256" key="4">
    <source>
        <dbReference type="ARBA" id="ARBA00069090"/>
    </source>
</evidence>
<feature type="compositionally biased region" description="Basic and acidic residues" evidence="7">
    <location>
        <begin position="606"/>
        <end position="625"/>
    </location>
</feature>
<feature type="compositionally biased region" description="Polar residues" evidence="7">
    <location>
        <begin position="219"/>
        <end position="232"/>
    </location>
</feature>
<dbReference type="InterPro" id="IPR008984">
    <property type="entry name" value="SMAD_FHA_dom_sf"/>
</dbReference>
<evidence type="ECO:0000256" key="1">
    <source>
        <dbReference type="ARBA" id="ARBA00022481"/>
    </source>
</evidence>
<dbReference type="PROSITE" id="PS50003">
    <property type="entry name" value="PH_DOMAIN"/>
    <property type="match status" value="1"/>
</dbReference>
<feature type="region of interest" description="Disordered" evidence="7">
    <location>
        <begin position="676"/>
        <end position="773"/>
    </location>
</feature>
<dbReference type="GO" id="GO:0070507">
    <property type="term" value="P:regulation of microtubule cytoskeleton organization"/>
    <property type="evidence" value="ECO:0007669"/>
    <property type="project" value="TreeGrafter"/>
</dbReference>
<dbReference type="CDD" id="cd22713">
    <property type="entry name" value="FHA_PHLB1"/>
    <property type="match status" value="1"/>
</dbReference>
<gene>
    <name evidence="9" type="ORF">CgunFtcFv8_015782</name>
</gene>
<evidence type="ECO:0000256" key="7">
    <source>
        <dbReference type="SAM" id="MobiDB-lite"/>
    </source>
</evidence>
<dbReference type="FunFam" id="2.60.200.20:FF:000004">
    <property type="entry name" value="pleckstrin homology-like domain family B member 1 isoform X1"/>
    <property type="match status" value="1"/>
</dbReference>